<accession>A0A2B7XXJ9</accession>
<evidence type="ECO:0000313" key="3">
    <source>
        <dbReference type="Proteomes" id="UP000223968"/>
    </source>
</evidence>
<evidence type="ECO:0000256" key="1">
    <source>
        <dbReference type="SAM" id="MobiDB-lite"/>
    </source>
</evidence>
<dbReference type="Gene3D" id="3.30.70.330">
    <property type="match status" value="1"/>
</dbReference>
<sequence length="849" mass="93220">MYGISDQAKACWHKSPPCSPYSIPAIAVYRDDVSSESHCPGHKRGYTQTKKSGIKTSVSSAQFDGCGDKSSMSDGTSETTEDFPEFLEIKNSQFVGYARPVLAPSVAQVASSHRAGGHHYYSPPQVPPQSVAGRPIHPQDDKENYPRGYQAGYSCKPEPSSFVPRCPLQAMSTNVRTHSPMQNMGFGNGKNGQFNLNSKRAQFTNTPPMVGRVGSPQTFLSTYPMAQGIQYGLNTTGESQFANPPRASPSGYKSAVNTNLVVGGNRFVGVPQTMGQTRASSVTPVMSKELEVLSSSPSPQPPSNYNNNNHNINNTLQLHLKPPMATTMPAADCYASDTACYSYAMPFDHGARDSLPPKFGVIKITNIPYSVTKHEILQFLGRNARPLTPDMGCPVHIIMERSTGKTMDCYVEFPTKADADNTLNWINRCLDTFQTPKLGNRHVVVRASSQDELLKDLFPRAKNVDWRDGIPYVRSKKEKFCSGFQGFLTGEEIFCTVRHAEVPHRSPYCAKCLQRPYENMTSTLYKFPWYATMHYTVEDRNQLFSATLRLLHALVPQVERGKTIGLDSRLVGELLEAGLRCPVFNERQKFVLNIAAKNYGAATTTSPTARFWPFDALTRKHNATEDHVLQYAELIAAGAASKDPGTDTLRNTWHPVMHAGSPFGNLWLEWGWGNTNIKWQIAVDYEHKILLDLVTEGVKVKRGEESPYHSHSSSTSSASIAPEGYSDAIVGPTTSGNGHSASNPIYRYPVRANHNPNRHGSSAPTNLLPGQSSSNGLSYGNDAVLASQPNPTQRTSSNSFSAGTDTSMNVPRNIFGAVGTRRRSRAATNASRHSPVPEVDEDCYNERSA</sequence>
<dbReference type="InterPro" id="IPR035979">
    <property type="entry name" value="RBD_domain_sf"/>
</dbReference>
<organism evidence="2 3">
    <name type="scientific">Helicocarpus griseus UAMH5409</name>
    <dbReference type="NCBI Taxonomy" id="1447875"/>
    <lineage>
        <taxon>Eukaryota</taxon>
        <taxon>Fungi</taxon>
        <taxon>Dikarya</taxon>
        <taxon>Ascomycota</taxon>
        <taxon>Pezizomycotina</taxon>
        <taxon>Eurotiomycetes</taxon>
        <taxon>Eurotiomycetidae</taxon>
        <taxon>Onygenales</taxon>
        <taxon>Ajellomycetaceae</taxon>
        <taxon>Helicocarpus</taxon>
    </lineage>
</organism>
<comment type="caution">
    <text evidence="2">The sequence shown here is derived from an EMBL/GenBank/DDBJ whole genome shotgun (WGS) entry which is preliminary data.</text>
</comment>
<feature type="region of interest" description="Disordered" evidence="1">
    <location>
        <begin position="114"/>
        <end position="145"/>
    </location>
</feature>
<gene>
    <name evidence="2" type="ORF">AJ79_03764</name>
</gene>
<dbReference type="AlphaFoldDB" id="A0A2B7XXJ9"/>
<feature type="compositionally biased region" description="Low complexity" evidence="1">
    <location>
        <begin position="709"/>
        <end position="719"/>
    </location>
</feature>
<dbReference type="Proteomes" id="UP000223968">
    <property type="component" value="Unassembled WGS sequence"/>
</dbReference>
<dbReference type="SUPFAM" id="SSF54928">
    <property type="entry name" value="RNA-binding domain, RBD"/>
    <property type="match status" value="1"/>
</dbReference>
<name>A0A2B7XXJ9_9EURO</name>
<reference evidence="2 3" key="1">
    <citation type="submission" date="2017-10" db="EMBL/GenBank/DDBJ databases">
        <title>Comparative genomics in systemic dimorphic fungi from Ajellomycetaceae.</title>
        <authorList>
            <person name="Munoz J.F."/>
            <person name="Mcewen J.G."/>
            <person name="Clay O.K."/>
            <person name="Cuomo C.A."/>
        </authorList>
    </citation>
    <scope>NUCLEOTIDE SEQUENCE [LARGE SCALE GENOMIC DNA]</scope>
    <source>
        <strain evidence="2 3">UAMH5409</strain>
    </source>
</reference>
<evidence type="ECO:0000313" key="2">
    <source>
        <dbReference type="EMBL" id="PGH13207.1"/>
    </source>
</evidence>
<dbReference type="OrthoDB" id="336240at2759"/>
<dbReference type="EMBL" id="PDNB01000048">
    <property type="protein sequence ID" value="PGH13207.1"/>
    <property type="molecule type" value="Genomic_DNA"/>
</dbReference>
<feature type="region of interest" description="Disordered" evidence="1">
    <location>
        <begin position="703"/>
        <end position="849"/>
    </location>
</feature>
<dbReference type="GO" id="GO:0003676">
    <property type="term" value="F:nucleic acid binding"/>
    <property type="evidence" value="ECO:0007669"/>
    <property type="project" value="InterPro"/>
</dbReference>
<proteinExistence type="predicted"/>
<feature type="region of interest" description="Disordered" evidence="1">
    <location>
        <begin position="59"/>
        <end position="79"/>
    </location>
</feature>
<feature type="compositionally biased region" description="Polar residues" evidence="1">
    <location>
        <begin position="754"/>
        <end position="778"/>
    </location>
</feature>
<protein>
    <submittedName>
        <fullName evidence="2">Uncharacterized protein</fullName>
    </submittedName>
</protein>
<keyword evidence="3" id="KW-1185">Reference proteome</keyword>
<feature type="compositionally biased region" description="Polar residues" evidence="1">
    <location>
        <begin position="787"/>
        <end position="810"/>
    </location>
</feature>
<dbReference type="STRING" id="1447875.A0A2B7XXJ9"/>
<dbReference type="InterPro" id="IPR012677">
    <property type="entry name" value="Nucleotide-bd_a/b_plait_sf"/>
</dbReference>
<feature type="compositionally biased region" description="Polar residues" evidence="1">
    <location>
        <begin position="732"/>
        <end position="743"/>
    </location>
</feature>